<gene>
    <name evidence="1" type="ORF">PoMZ_00792</name>
</gene>
<sequence length="70" mass="7330">MSGGRACMRGEPETWIIGFTEGKATPAADSFRCRTVKASATQFTLGTSTGMKATGVDYVSPALDNRAIGQ</sequence>
<dbReference type="EMBL" id="CP034205">
    <property type="protein sequence ID" value="QBZ55886.1"/>
    <property type="molecule type" value="Genomic_DNA"/>
</dbReference>
<dbReference type="AlphaFoldDB" id="A0A4P7N559"/>
<accession>A0A4P7N559</accession>
<evidence type="ECO:0000313" key="1">
    <source>
        <dbReference type="EMBL" id="QBZ55886.1"/>
    </source>
</evidence>
<proteinExistence type="predicted"/>
<organism evidence="1 2">
    <name type="scientific">Pyricularia oryzae</name>
    <name type="common">Rice blast fungus</name>
    <name type="synonym">Magnaporthe oryzae</name>
    <dbReference type="NCBI Taxonomy" id="318829"/>
    <lineage>
        <taxon>Eukaryota</taxon>
        <taxon>Fungi</taxon>
        <taxon>Dikarya</taxon>
        <taxon>Ascomycota</taxon>
        <taxon>Pezizomycotina</taxon>
        <taxon>Sordariomycetes</taxon>
        <taxon>Sordariomycetidae</taxon>
        <taxon>Magnaporthales</taxon>
        <taxon>Pyriculariaceae</taxon>
        <taxon>Pyricularia</taxon>
    </lineage>
</organism>
<name>A0A4P7N559_PYROR</name>
<dbReference type="Proteomes" id="UP000294847">
    <property type="component" value="Chromosome 2"/>
</dbReference>
<reference evidence="1 2" key="1">
    <citation type="journal article" date="2019" name="Mol. Biol. Evol.">
        <title>Blast fungal genomes show frequent chromosomal changes, gene gains and losses, and effector gene turnover.</title>
        <authorList>
            <person name="Gomez Luciano L.B."/>
            <person name="Jason Tsai I."/>
            <person name="Chuma I."/>
            <person name="Tosa Y."/>
            <person name="Chen Y.H."/>
            <person name="Li J.Y."/>
            <person name="Li M.Y."/>
            <person name="Jade Lu M.Y."/>
            <person name="Nakayashiki H."/>
            <person name="Li W.H."/>
        </authorList>
    </citation>
    <scope>NUCLEOTIDE SEQUENCE [LARGE SCALE GENOMIC DNA]</scope>
    <source>
        <strain evidence="1">MZ5-1-6</strain>
    </source>
</reference>
<protein>
    <submittedName>
        <fullName evidence="1">Uncharacterized protein</fullName>
    </submittedName>
</protein>
<evidence type="ECO:0000313" key="2">
    <source>
        <dbReference type="Proteomes" id="UP000294847"/>
    </source>
</evidence>